<dbReference type="PANTHER" id="PTHR11089:SF30">
    <property type="entry name" value="GUANINE NUCLEOTIDE-BINDING PROTEIN-LIKE 3 HOMOLOG"/>
    <property type="match status" value="1"/>
</dbReference>
<evidence type="ECO:0000256" key="6">
    <source>
        <dbReference type="SAM" id="MobiDB-lite"/>
    </source>
</evidence>
<dbReference type="PROSITE" id="PS51721">
    <property type="entry name" value="G_CP"/>
    <property type="match status" value="1"/>
</dbReference>
<dbReference type="Proteomes" id="UP000278807">
    <property type="component" value="Unassembled WGS sequence"/>
</dbReference>
<dbReference type="SUPFAM" id="SSF52540">
    <property type="entry name" value="P-loop containing nucleoside triphosphate hydrolases"/>
    <property type="match status" value="1"/>
</dbReference>
<evidence type="ECO:0000259" key="7">
    <source>
        <dbReference type="PROSITE" id="PS51721"/>
    </source>
</evidence>
<dbReference type="EMBL" id="UZAE01012495">
    <property type="protein sequence ID" value="VDO05405.1"/>
    <property type="molecule type" value="Genomic_DNA"/>
</dbReference>
<dbReference type="InterPro" id="IPR014813">
    <property type="entry name" value="Gnl3_N_dom"/>
</dbReference>
<dbReference type="OrthoDB" id="444945at2759"/>
<name>A0A0R3TNW6_RODNA</name>
<evidence type="ECO:0000313" key="10">
    <source>
        <dbReference type="WBParaSite" id="HNAJ_0000911001-mRNA-1"/>
    </source>
</evidence>
<dbReference type="InterPro" id="IPR006073">
    <property type="entry name" value="GTP-bd"/>
</dbReference>
<dbReference type="STRING" id="102285.A0A0R3TNW6"/>
<comment type="subcellular location">
    <subcellularLocation>
        <location evidence="1">Nucleus</location>
    </subcellularLocation>
</comment>
<dbReference type="WBParaSite" id="HNAJ_0000911001-mRNA-1">
    <property type="protein sequence ID" value="HNAJ_0000911001-mRNA-1"/>
    <property type="gene ID" value="HNAJ_0000911001"/>
</dbReference>
<dbReference type="PRINTS" id="PR00326">
    <property type="entry name" value="GTP1OBG"/>
</dbReference>
<feature type="compositionally biased region" description="Acidic residues" evidence="6">
    <location>
        <begin position="408"/>
        <end position="453"/>
    </location>
</feature>
<proteinExistence type="predicted"/>
<dbReference type="InterPro" id="IPR050755">
    <property type="entry name" value="TRAFAC_YlqF/YawG_RiboMat"/>
</dbReference>
<evidence type="ECO:0000256" key="4">
    <source>
        <dbReference type="ARBA" id="ARBA00023134"/>
    </source>
</evidence>
<dbReference type="FunFam" id="1.10.1580.10:FF:000002">
    <property type="entry name" value="Guanine nucleotide-binding protein-like 3 (nucleolar)-like"/>
    <property type="match status" value="1"/>
</dbReference>
<dbReference type="PANTHER" id="PTHR11089">
    <property type="entry name" value="GTP-BINDING PROTEIN-RELATED"/>
    <property type="match status" value="1"/>
</dbReference>
<dbReference type="Pfam" id="PF08701">
    <property type="entry name" value="GN3L_Grn1"/>
    <property type="match status" value="1"/>
</dbReference>
<sequence>MILENRTLLGKDPGVPNSLPFKEKVLEHIENERRKNLLQQSSKSESASVKSKKQEVKVSFSKQFDLVVRKADVIVEVLDARDPLGTRSLEAENAVLAAGKKLIILLNKIDLIPRDALRQWLEYFRKWYTTMPFKANTQEKSNRLGNVRGKIPFSNGISSKEGLGVDGLKVLLGNVRRHNGGHLVVGVVGLPNTGKSAVINTLVCRKVATSGCVPGLTRECQVYKIDNKFKIIDSPGVVLSKSIDQCELVLRNCTKPENIENPEPAVNSILSWCPKRQIMIRYAISDYASTTDFLCKLAQRMGKLRKGGIPDVKSAARVLLNDWISGKLAHYTLPPESSAPIAEPIRPAIIALEDVDLPLPELDEAIFKKLPRAKTDNDFCPVAIVNSSEPFNADLEAGWTSVSGILVSDEEETDLADTTTDDEGDDDDEAIDNMDFESAESGDDESFETMETN</sequence>
<evidence type="ECO:0000256" key="1">
    <source>
        <dbReference type="ARBA" id="ARBA00004123"/>
    </source>
</evidence>
<feature type="domain" description="CP-type G" evidence="7">
    <location>
        <begin position="52"/>
        <end position="240"/>
    </location>
</feature>
<dbReference type="InterPro" id="IPR023179">
    <property type="entry name" value="GTP-bd_ortho_bundle_sf"/>
</dbReference>
<dbReference type="InterPro" id="IPR027417">
    <property type="entry name" value="P-loop_NTPase"/>
</dbReference>
<evidence type="ECO:0000256" key="5">
    <source>
        <dbReference type="ARBA" id="ARBA00023242"/>
    </source>
</evidence>
<keyword evidence="3" id="KW-0175">Coiled coil</keyword>
<evidence type="ECO:0000313" key="9">
    <source>
        <dbReference type="Proteomes" id="UP000278807"/>
    </source>
</evidence>
<keyword evidence="9" id="KW-1185">Reference proteome</keyword>
<keyword evidence="5" id="KW-0539">Nucleus</keyword>
<protein>
    <submittedName>
        <fullName evidence="10">CP-type G domain-containing protein</fullName>
    </submittedName>
</protein>
<reference evidence="10" key="1">
    <citation type="submission" date="2017-02" db="UniProtKB">
        <authorList>
            <consortium name="WormBaseParasite"/>
        </authorList>
    </citation>
    <scope>IDENTIFICATION</scope>
</reference>
<dbReference type="GO" id="GO:0005730">
    <property type="term" value="C:nucleolus"/>
    <property type="evidence" value="ECO:0007669"/>
    <property type="project" value="TreeGrafter"/>
</dbReference>
<accession>A0A0R3TNW6</accession>
<evidence type="ECO:0000256" key="3">
    <source>
        <dbReference type="ARBA" id="ARBA00023054"/>
    </source>
</evidence>
<keyword evidence="4" id="KW-0342">GTP-binding</keyword>
<dbReference type="Gene3D" id="1.10.1580.10">
    <property type="match status" value="1"/>
</dbReference>
<evidence type="ECO:0000256" key="2">
    <source>
        <dbReference type="ARBA" id="ARBA00022741"/>
    </source>
</evidence>
<dbReference type="Pfam" id="PF01926">
    <property type="entry name" value="MMR_HSR1"/>
    <property type="match status" value="1"/>
</dbReference>
<dbReference type="InterPro" id="IPR030378">
    <property type="entry name" value="G_CP_dom"/>
</dbReference>
<keyword evidence="2" id="KW-0547">Nucleotide-binding</keyword>
<reference evidence="8 9" key="2">
    <citation type="submission" date="2018-11" db="EMBL/GenBank/DDBJ databases">
        <authorList>
            <consortium name="Pathogen Informatics"/>
        </authorList>
    </citation>
    <scope>NUCLEOTIDE SEQUENCE [LARGE SCALE GENOMIC DNA]</scope>
</reference>
<dbReference type="GO" id="GO:0005525">
    <property type="term" value="F:GTP binding"/>
    <property type="evidence" value="ECO:0007669"/>
    <property type="project" value="UniProtKB-KW"/>
</dbReference>
<dbReference type="Gene3D" id="3.40.50.300">
    <property type="entry name" value="P-loop containing nucleotide triphosphate hydrolases"/>
    <property type="match status" value="1"/>
</dbReference>
<feature type="region of interest" description="Disordered" evidence="6">
    <location>
        <begin position="406"/>
        <end position="453"/>
    </location>
</feature>
<evidence type="ECO:0000313" key="8">
    <source>
        <dbReference type="EMBL" id="VDO05405.1"/>
    </source>
</evidence>
<organism evidence="10">
    <name type="scientific">Rodentolepis nana</name>
    <name type="common">Dwarf tapeworm</name>
    <name type="synonym">Hymenolepis nana</name>
    <dbReference type="NCBI Taxonomy" id="102285"/>
    <lineage>
        <taxon>Eukaryota</taxon>
        <taxon>Metazoa</taxon>
        <taxon>Spiralia</taxon>
        <taxon>Lophotrochozoa</taxon>
        <taxon>Platyhelminthes</taxon>
        <taxon>Cestoda</taxon>
        <taxon>Eucestoda</taxon>
        <taxon>Cyclophyllidea</taxon>
        <taxon>Hymenolepididae</taxon>
        <taxon>Rodentolepis</taxon>
    </lineage>
</organism>
<gene>
    <name evidence="8" type="ORF">HNAJ_LOCUS9106</name>
</gene>
<dbReference type="AlphaFoldDB" id="A0A0R3TNW6"/>